<dbReference type="Proteomes" id="UP001196413">
    <property type="component" value="Unassembled WGS sequence"/>
</dbReference>
<proteinExistence type="predicted"/>
<name>A0AAD5RAL2_PARTN</name>
<sequence>MAPPGQRGTQHQDQIDLRQKQCRAFSETEVGQFIGTCCEPIRSCNAERYFQQVDRCRQAPSTSPPSSSHFASRRCKAIHCQENEEDVDRFELEALESSAKFARCVSVRFPSLQIIGALAEQEVSRRNK</sequence>
<gene>
    <name evidence="1" type="ORF">KIN20_035080</name>
</gene>
<dbReference type="EMBL" id="JAHQIW010007187">
    <property type="protein sequence ID" value="KAJ1372808.1"/>
    <property type="molecule type" value="Genomic_DNA"/>
</dbReference>
<evidence type="ECO:0000313" key="2">
    <source>
        <dbReference type="Proteomes" id="UP001196413"/>
    </source>
</evidence>
<protein>
    <submittedName>
        <fullName evidence="1">Uncharacterized protein</fullName>
    </submittedName>
</protein>
<comment type="caution">
    <text evidence="1">The sequence shown here is derived from an EMBL/GenBank/DDBJ whole genome shotgun (WGS) entry which is preliminary data.</text>
</comment>
<keyword evidence="2" id="KW-1185">Reference proteome</keyword>
<dbReference type="AlphaFoldDB" id="A0AAD5RAL2"/>
<organism evidence="1 2">
    <name type="scientific">Parelaphostrongylus tenuis</name>
    <name type="common">Meningeal worm</name>
    <dbReference type="NCBI Taxonomy" id="148309"/>
    <lineage>
        <taxon>Eukaryota</taxon>
        <taxon>Metazoa</taxon>
        <taxon>Ecdysozoa</taxon>
        <taxon>Nematoda</taxon>
        <taxon>Chromadorea</taxon>
        <taxon>Rhabditida</taxon>
        <taxon>Rhabditina</taxon>
        <taxon>Rhabditomorpha</taxon>
        <taxon>Strongyloidea</taxon>
        <taxon>Metastrongylidae</taxon>
        <taxon>Parelaphostrongylus</taxon>
    </lineage>
</organism>
<evidence type="ECO:0000313" key="1">
    <source>
        <dbReference type="EMBL" id="KAJ1372808.1"/>
    </source>
</evidence>
<accession>A0AAD5RAL2</accession>
<reference evidence="1" key="1">
    <citation type="submission" date="2021-06" db="EMBL/GenBank/DDBJ databases">
        <title>Parelaphostrongylus tenuis whole genome reference sequence.</title>
        <authorList>
            <person name="Garwood T.J."/>
            <person name="Larsen P.A."/>
            <person name="Fountain-Jones N.M."/>
            <person name="Garbe J.R."/>
            <person name="Macchietto M.G."/>
            <person name="Kania S.A."/>
            <person name="Gerhold R.W."/>
            <person name="Richards J.E."/>
            <person name="Wolf T.M."/>
        </authorList>
    </citation>
    <scope>NUCLEOTIDE SEQUENCE</scope>
    <source>
        <strain evidence="1">MNPRO001-30</strain>
        <tissue evidence="1">Meninges</tissue>
    </source>
</reference>